<keyword evidence="3" id="KW-1185">Reference proteome</keyword>
<accession>A0ABN7B4G6</accession>
<protein>
    <submittedName>
        <fullName evidence="2">Uncharacterized protein</fullName>
    </submittedName>
</protein>
<proteinExistence type="predicted"/>
<keyword evidence="1" id="KW-1133">Transmembrane helix</keyword>
<organism evidence="2 3">
    <name type="scientific">Nesidiocoris tenuis</name>
    <dbReference type="NCBI Taxonomy" id="355587"/>
    <lineage>
        <taxon>Eukaryota</taxon>
        <taxon>Metazoa</taxon>
        <taxon>Ecdysozoa</taxon>
        <taxon>Arthropoda</taxon>
        <taxon>Hexapoda</taxon>
        <taxon>Insecta</taxon>
        <taxon>Pterygota</taxon>
        <taxon>Neoptera</taxon>
        <taxon>Paraneoptera</taxon>
        <taxon>Hemiptera</taxon>
        <taxon>Heteroptera</taxon>
        <taxon>Panheteroptera</taxon>
        <taxon>Cimicomorpha</taxon>
        <taxon>Miridae</taxon>
        <taxon>Dicyphina</taxon>
        <taxon>Nesidiocoris</taxon>
    </lineage>
</organism>
<keyword evidence="1" id="KW-0472">Membrane</keyword>
<evidence type="ECO:0000313" key="2">
    <source>
        <dbReference type="EMBL" id="BES99306.1"/>
    </source>
</evidence>
<sequence>MRCLDAHPLDLGMQISSARYKTKRESEEPPLPSESPLFLSADNRQFPTDALSISMARIIFKIRALRLVIFSSFSSVLTWFICGGKNVENI</sequence>
<keyword evidence="1" id="KW-0812">Transmembrane</keyword>
<reference evidence="2 3" key="1">
    <citation type="submission" date="2023-09" db="EMBL/GenBank/DDBJ databases">
        <title>Nesidiocoris tenuis whole genome shotgun sequence.</title>
        <authorList>
            <person name="Shibata T."/>
            <person name="Shimoda M."/>
            <person name="Kobayashi T."/>
            <person name="Uehara T."/>
        </authorList>
    </citation>
    <scope>NUCLEOTIDE SEQUENCE [LARGE SCALE GENOMIC DNA]</scope>
    <source>
        <strain evidence="2 3">Japan</strain>
    </source>
</reference>
<dbReference type="EMBL" id="AP028918">
    <property type="protein sequence ID" value="BES99306.1"/>
    <property type="molecule type" value="Genomic_DNA"/>
</dbReference>
<feature type="transmembrane region" description="Helical" evidence="1">
    <location>
        <begin position="64"/>
        <end position="81"/>
    </location>
</feature>
<evidence type="ECO:0000313" key="3">
    <source>
        <dbReference type="Proteomes" id="UP001307889"/>
    </source>
</evidence>
<dbReference type="Proteomes" id="UP001307889">
    <property type="component" value="Chromosome 10"/>
</dbReference>
<gene>
    <name evidence="2" type="ORF">NTJ_12123</name>
</gene>
<evidence type="ECO:0000256" key="1">
    <source>
        <dbReference type="SAM" id="Phobius"/>
    </source>
</evidence>
<name>A0ABN7B4G6_9HEMI</name>